<evidence type="ECO:0000313" key="1">
    <source>
        <dbReference type="EMBL" id="PWW01178.1"/>
    </source>
</evidence>
<sequence>MRSQAEAVEELRRLQRGGAPASELVLTDIIAESEERILIRHTHLLLFGKCLMPAYHYEIWNSKQNYDLGQRTDSEGRIYCSSYATVNEHYVLSVFNNRTAAEHRVPG</sequence>
<keyword evidence="2" id="KW-1185">Reference proteome</keyword>
<evidence type="ECO:0000313" key="2">
    <source>
        <dbReference type="Proteomes" id="UP000246635"/>
    </source>
</evidence>
<proteinExistence type="predicted"/>
<dbReference type="AlphaFoldDB" id="A0A2V2YSJ6"/>
<protein>
    <submittedName>
        <fullName evidence="1">Uncharacterized protein</fullName>
    </submittedName>
</protein>
<organism evidence="1 2">
    <name type="scientific">Paenibacillus cellulosilyticus</name>
    <dbReference type="NCBI Taxonomy" id="375489"/>
    <lineage>
        <taxon>Bacteria</taxon>
        <taxon>Bacillati</taxon>
        <taxon>Bacillota</taxon>
        <taxon>Bacilli</taxon>
        <taxon>Bacillales</taxon>
        <taxon>Paenibacillaceae</taxon>
        <taxon>Paenibacillus</taxon>
    </lineage>
</organism>
<reference evidence="1 2" key="1">
    <citation type="submission" date="2018-05" db="EMBL/GenBank/DDBJ databases">
        <title>Genomic Encyclopedia of Type Strains, Phase III (KMG-III): the genomes of soil and plant-associated and newly described type strains.</title>
        <authorList>
            <person name="Whitman W."/>
        </authorList>
    </citation>
    <scope>NUCLEOTIDE SEQUENCE [LARGE SCALE GENOMIC DNA]</scope>
    <source>
        <strain evidence="1 2">CECT 5696</strain>
    </source>
</reference>
<accession>A0A2V2YSJ6</accession>
<comment type="caution">
    <text evidence="1">The sequence shown here is derived from an EMBL/GenBank/DDBJ whole genome shotgun (WGS) entry which is preliminary data.</text>
</comment>
<dbReference type="RefSeq" id="WP_110044674.1">
    <property type="nucleotide sequence ID" value="NZ_CP054613.1"/>
</dbReference>
<gene>
    <name evidence="1" type="ORF">DFQ01_11068</name>
</gene>
<dbReference type="EMBL" id="QGTQ01000010">
    <property type="protein sequence ID" value="PWW01178.1"/>
    <property type="molecule type" value="Genomic_DNA"/>
</dbReference>
<dbReference type="Proteomes" id="UP000246635">
    <property type="component" value="Unassembled WGS sequence"/>
</dbReference>
<name>A0A2V2YSJ6_9BACL</name>